<sequence length="737" mass="84339">MDKVAMRRVDDEQARSMAYRVRAEQLRTEANDAHQTLKLLCKVHGRTIANRWKNRTKDKRKAFFATAFPEILEKPFDVPPGRIEINKPLTESFMNVEDLSTGSNLISLLAARTLYSLSDWVAHDRLVQVYEGVKYNVSMLLEGDDETYGTVVWHEEHHWDPENGAPRGLVGLSLGVFILDFQTKVINLLMKSARMLLGDDVFKPSAGDLPLNTDDIIDLSTRSPSERYRLRAYTHPVRFSKEDLLNTLLSKLLDVQDNLIFLRTDPIYFHSRLQSKAAHELDKNEKSPKRGNDKRGSSRWNDLMEALIADEYQRLGLWTLAWRHGQTVLGILDEVPRPDADSEQAPSAEAVFPLIPGLENGNPDRAVTIVEHPSVPFRDNIFLPTKEDRALAALELVLECIADKRWMLHDALGGAPPLRHLFRRSKGNGIAADKLTFLRDISRKELGPDSTMDIMELLWNIAEPPRNPRLNEVERLFVGVDELVQKDAHQRGRLTARILSILSELHTGAALLPEIAAHPDRHHTLADNPKQIHKDQILADIDEFMTGTTSTHSLTTMFQDTYLFDGNPPSSSQERKAQKALQATWERVEIDFRDFRKKGLSELYQDQMPPEFVSPGFLPHTYDFTSCAEQPLITIHVKKKHIKTLHILFSPMSENSDIDVSWELFLQAMRAIGFKADRVFGTEWRFIPNNDSPWPAYPISFQEPIPGPKIMWKQARFIVKRLFRQYSLQRSSFILSE</sequence>
<proteinExistence type="predicted"/>
<protein>
    <submittedName>
        <fullName evidence="1">Uncharacterized protein</fullName>
    </submittedName>
</protein>
<dbReference type="OrthoDB" id="2922289at2759"/>
<dbReference type="InParanoid" id="A0A165E5A0"/>
<organism evidence="1 2">
    <name type="scientific">Calocera cornea HHB12733</name>
    <dbReference type="NCBI Taxonomy" id="1353952"/>
    <lineage>
        <taxon>Eukaryota</taxon>
        <taxon>Fungi</taxon>
        <taxon>Dikarya</taxon>
        <taxon>Basidiomycota</taxon>
        <taxon>Agaricomycotina</taxon>
        <taxon>Dacrymycetes</taxon>
        <taxon>Dacrymycetales</taxon>
        <taxon>Dacrymycetaceae</taxon>
        <taxon>Calocera</taxon>
    </lineage>
</organism>
<gene>
    <name evidence="1" type="ORF">CALCODRAFT_485804</name>
</gene>
<dbReference type="PANTHER" id="PTHR40788:SF1">
    <property type="entry name" value="IPA PROTEIN"/>
    <property type="match status" value="1"/>
</dbReference>
<dbReference type="STRING" id="1353952.A0A165E5A0"/>
<evidence type="ECO:0000313" key="1">
    <source>
        <dbReference type="EMBL" id="KZT54124.1"/>
    </source>
</evidence>
<dbReference type="Proteomes" id="UP000076842">
    <property type="component" value="Unassembled WGS sequence"/>
</dbReference>
<reference evidence="1 2" key="1">
    <citation type="journal article" date="2016" name="Mol. Biol. Evol.">
        <title>Comparative Genomics of Early-Diverging Mushroom-Forming Fungi Provides Insights into the Origins of Lignocellulose Decay Capabilities.</title>
        <authorList>
            <person name="Nagy L.G."/>
            <person name="Riley R."/>
            <person name="Tritt A."/>
            <person name="Adam C."/>
            <person name="Daum C."/>
            <person name="Floudas D."/>
            <person name="Sun H."/>
            <person name="Yadav J.S."/>
            <person name="Pangilinan J."/>
            <person name="Larsson K.H."/>
            <person name="Matsuura K."/>
            <person name="Barry K."/>
            <person name="Labutti K."/>
            <person name="Kuo R."/>
            <person name="Ohm R.A."/>
            <person name="Bhattacharya S.S."/>
            <person name="Shirouzu T."/>
            <person name="Yoshinaga Y."/>
            <person name="Martin F.M."/>
            <person name="Grigoriev I.V."/>
            <person name="Hibbett D.S."/>
        </authorList>
    </citation>
    <scope>NUCLEOTIDE SEQUENCE [LARGE SCALE GENOMIC DNA]</scope>
    <source>
        <strain evidence="1 2">HHB12733</strain>
    </source>
</reference>
<dbReference type="AlphaFoldDB" id="A0A165E5A0"/>
<name>A0A165E5A0_9BASI</name>
<dbReference type="PANTHER" id="PTHR40788">
    <property type="entry name" value="CLR5 DOMAIN-CONTAINING PROTEIN-RELATED"/>
    <property type="match status" value="1"/>
</dbReference>
<evidence type="ECO:0000313" key="2">
    <source>
        <dbReference type="Proteomes" id="UP000076842"/>
    </source>
</evidence>
<keyword evidence="2" id="KW-1185">Reference proteome</keyword>
<accession>A0A165E5A0</accession>
<dbReference type="EMBL" id="KV424021">
    <property type="protein sequence ID" value="KZT54124.1"/>
    <property type="molecule type" value="Genomic_DNA"/>
</dbReference>